<dbReference type="GO" id="GO:0005829">
    <property type="term" value="C:cytosol"/>
    <property type="evidence" value="ECO:0007669"/>
    <property type="project" value="TreeGrafter"/>
</dbReference>
<protein>
    <recommendedName>
        <fullName evidence="4">Alstrom syndrome protein 1</fullName>
    </recommendedName>
</protein>
<evidence type="ECO:0000313" key="2">
    <source>
        <dbReference type="EMBL" id="KFP16565.1"/>
    </source>
</evidence>
<evidence type="ECO:0000256" key="1">
    <source>
        <dbReference type="SAM" id="Coils"/>
    </source>
</evidence>
<name>A0A091JA27_EGRGA</name>
<dbReference type="EMBL" id="KK501611">
    <property type="protein sequence ID" value="KFP16565.1"/>
    <property type="molecule type" value="Genomic_DNA"/>
</dbReference>
<keyword evidence="3" id="KW-1185">Reference proteome</keyword>
<feature type="non-terminal residue" evidence="2">
    <location>
        <position position="262"/>
    </location>
</feature>
<dbReference type="GO" id="GO:0046599">
    <property type="term" value="P:regulation of centriole replication"/>
    <property type="evidence" value="ECO:0007669"/>
    <property type="project" value="TreeGrafter"/>
</dbReference>
<evidence type="ECO:0008006" key="4">
    <source>
        <dbReference type="Google" id="ProtNLM"/>
    </source>
</evidence>
<dbReference type="GO" id="GO:0005813">
    <property type="term" value="C:centrosome"/>
    <property type="evidence" value="ECO:0007669"/>
    <property type="project" value="TreeGrafter"/>
</dbReference>
<organism evidence="2 3">
    <name type="scientific">Egretta garzetta</name>
    <name type="common">Little egret</name>
    <dbReference type="NCBI Taxonomy" id="188379"/>
    <lineage>
        <taxon>Eukaryota</taxon>
        <taxon>Metazoa</taxon>
        <taxon>Chordata</taxon>
        <taxon>Craniata</taxon>
        <taxon>Vertebrata</taxon>
        <taxon>Euteleostomi</taxon>
        <taxon>Archelosauria</taxon>
        <taxon>Archosauria</taxon>
        <taxon>Dinosauria</taxon>
        <taxon>Saurischia</taxon>
        <taxon>Theropoda</taxon>
        <taxon>Coelurosauria</taxon>
        <taxon>Aves</taxon>
        <taxon>Neognathae</taxon>
        <taxon>Neoaves</taxon>
        <taxon>Aequornithes</taxon>
        <taxon>Pelecaniformes</taxon>
        <taxon>Ardeidae</taxon>
        <taxon>Egretta</taxon>
    </lineage>
</organism>
<dbReference type="GO" id="GO:0005814">
    <property type="term" value="C:centriole"/>
    <property type="evidence" value="ECO:0007669"/>
    <property type="project" value="TreeGrafter"/>
</dbReference>
<feature type="non-terminal residue" evidence="2">
    <location>
        <position position="1"/>
    </location>
</feature>
<proteinExistence type="predicted"/>
<dbReference type="AlphaFoldDB" id="A0A091JA27"/>
<sequence>ATQILKSADEEERKARAWVKLKLASQSQESLRTNEEDQQRIEEIKAELLRSAKKSILAKDLWLCGLEAASEYSCDGEQDAEHFKAPSDKRFPTDKHTEAIRTKELRESSLHQAVPLYRAEPSDRCLLKDAQFKSLSIVQTPICNQHQTVAAGHSDAVVGLHPPLQKEWDTCAMRPAAASDIQTEVHLPAQKKLSMEKCSEDTAKQVISITFSSRKRLQSPLASMALSGSLTTAGLEEIMPLEVGSASTVGQGYDKQYWERSK</sequence>
<dbReference type="GO" id="GO:0008017">
    <property type="term" value="F:microtubule binding"/>
    <property type="evidence" value="ECO:0007669"/>
    <property type="project" value="TreeGrafter"/>
</dbReference>
<dbReference type="Proteomes" id="UP000053119">
    <property type="component" value="Unassembled WGS sequence"/>
</dbReference>
<gene>
    <name evidence="2" type="ORF">Z169_05954</name>
</gene>
<keyword evidence="1" id="KW-0175">Coiled coil</keyword>
<accession>A0A091JA27</accession>
<dbReference type="PANTHER" id="PTHR21553:SF22">
    <property type="entry name" value="CENTROSOME-ASSOCIATED PROTEIN ALMS1"/>
    <property type="match status" value="1"/>
</dbReference>
<dbReference type="PANTHER" id="PTHR21553">
    <property type="entry name" value="ALMS1-RELATED"/>
    <property type="match status" value="1"/>
</dbReference>
<feature type="coiled-coil region" evidence="1">
    <location>
        <begin position="27"/>
        <end position="54"/>
    </location>
</feature>
<evidence type="ECO:0000313" key="3">
    <source>
        <dbReference type="Proteomes" id="UP000053119"/>
    </source>
</evidence>
<reference evidence="2 3" key="1">
    <citation type="submission" date="2014-04" db="EMBL/GenBank/DDBJ databases">
        <title>Genome evolution of avian class.</title>
        <authorList>
            <person name="Zhang G."/>
            <person name="Li C."/>
        </authorList>
    </citation>
    <scope>NUCLEOTIDE SEQUENCE [LARGE SCALE GENOMIC DNA]</scope>
    <source>
        <strain evidence="2">BGI_Z169</strain>
    </source>
</reference>
<dbReference type="STRING" id="188379.A0A091JA27"/>